<feature type="binding site" evidence="12">
    <location>
        <position position="157"/>
    </location>
    <ligand>
        <name>Mn(2+)</name>
        <dbReference type="ChEBI" id="CHEBI:29035"/>
    </ligand>
</feature>
<feature type="binding site" evidence="12">
    <location>
        <position position="67"/>
    </location>
    <ligand>
        <name>Mn(2+)</name>
        <dbReference type="ChEBI" id="CHEBI:29035"/>
    </ligand>
</feature>
<dbReference type="FunFam" id="3.55.40.20:FF:000004">
    <property type="entry name" value="Superoxide dismutase [Fe]"/>
    <property type="match status" value="1"/>
</dbReference>
<comment type="catalytic activity">
    <reaction evidence="11 13">
        <text>2 superoxide + 2 H(+) = H2O2 + O2</text>
        <dbReference type="Rhea" id="RHEA:20696"/>
        <dbReference type="ChEBI" id="CHEBI:15378"/>
        <dbReference type="ChEBI" id="CHEBI:15379"/>
        <dbReference type="ChEBI" id="CHEBI:16240"/>
        <dbReference type="ChEBI" id="CHEBI:18421"/>
        <dbReference type="EC" id="1.15.1.1"/>
    </reaction>
</comment>
<evidence type="ECO:0000256" key="6">
    <source>
        <dbReference type="ARBA" id="ARBA00022723"/>
    </source>
</evidence>
<feature type="domain" description="Manganese/iron superoxide dismutase C-terminal" evidence="15">
    <location>
        <begin position="89"/>
        <end position="186"/>
    </location>
</feature>
<evidence type="ECO:0000256" key="5">
    <source>
        <dbReference type="ARBA" id="ARBA00011881"/>
    </source>
</evidence>
<sequence>MPETYTLPSLPYSYDALEPQISAKIMELHHGKHHAAYVANLNAAITSPETANLQSLIRFNGGGHINHSIFWKNLAPAGSPDTDKSNAPTLVQAIEKEFGSFKDFQEKFNATLLKIQGSGWGWLVSRTGGKLDIVTTKDQDTVPADTTAIFGVDMWEHAYYLQYLNVKADYVKRIWEIINWKYAEARFTGSSEDEFKDLRAML</sequence>
<keyword evidence="6 12" id="KW-0479">Metal-binding</keyword>
<evidence type="ECO:0000256" key="10">
    <source>
        <dbReference type="ARBA" id="ARBA00023211"/>
    </source>
</evidence>
<dbReference type="PROSITE" id="PS00088">
    <property type="entry name" value="SOD_MN"/>
    <property type="match status" value="1"/>
</dbReference>
<evidence type="ECO:0000256" key="7">
    <source>
        <dbReference type="ARBA" id="ARBA00022946"/>
    </source>
</evidence>
<keyword evidence="8 13" id="KW-0560">Oxidoreductase</keyword>
<dbReference type="Gene3D" id="1.10.287.990">
    <property type="entry name" value="Fe,Mn superoxide dismutase (SOD) domain"/>
    <property type="match status" value="2"/>
</dbReference>
<keyword evidence="17" id="KW-1185">Reference proteome</keyword>
<comment type="subcellular location">
    <subcellularLocation>
        <location evidence="3">Mitochondrion matrix</location>
    </subcellularLocation>
</comment>
<organism evidence="16 17">
    <name type="scientific">Orbilia ellipsospora</name>
    <dbReference type="NCBI Taxonomy" id="2528407"/>
    <lineage>
        <taxon>Eukaryota</taxon>
        <taxon>Fungi</taxon>
        <taxon>Dikarya</taxon>
        <taxon>Ascomycota</taxon>
        <taxon>Pezizomycotina</taxon>
        <taxon>Orbiliomycetes</taxon>
        <taxon>Orbiliales</taxon>
        <taxon>Orbiliaceae</taxon>
        <taxon>Orbilia</taxon>
    </lineage>
</organism>
<feature type="binding site" evidence="12">
    <location>
        <position position="153"/>
    </location>
    <ligand>
        <name>Mn(2+)</name>
        <dbReference type="ChEBI" id="CHEBI:29035"/>
    </ligand>
</feature>
<proteinExistence type="inferred from homology"/>
<evidence type="ECO:0000256" key="13">
    <source>
        <dbReference type="RuleBase" id="RU000414"/>
    </source>
</evidence>
<dbReference type="Pfam" id="PF02777">
    <property type="entry name" value="Sod_Fe_C"/>
    <property type="match status" value="1"/>
</dbReference>
<dbReference type="SUPFAM" id="SSF54719">
    <property type="entry name" value="Fe,Mn superoxide dismutase (SOD), C-terminal domain"/>
    <property type="match status" value="1"/>
</dbReference>
<evidence type="ECO:0000256" key="4">
    <source>
        <dbReference type="ARBA" id="ARBA00008714"/>
    </source>
</evidence>
<dbReference type="InterPro" id="IPR019833">
    <property type="entry name" value="Mn/Fe_SOD_BS"/>
</dbReference>
<evidence type="ECO:0000256" key="2">
    <source>
        <dbReference type="ARBA" id="ARBA00002170"/>
    </source>
</evidence>
<dbReference type="InterPro" id="IPR019832">
    <property type="entry name" value="Mn/Fe_SOD_C"/>
</dbReference>
<dbReference type="PANTHER" id="PTHR11404">
    <property type="entry name" value="SUPEROXIDE DISMUTASE 2"/>
    <property type="match status" value="1"/>
</dbReference>
<evidence type="ECO:0000256" key="9">
    <source>
        <dbReference type="ARBA" id="ARBA00023128"/>
    </source>
</evidence>
<dbReference type="InterPro" id="IPR001189">
    <property type="entry name" value="Mn/Fe_SOD"/>
</dbReference>
<evidence type="ECO:0000256" key="1">
    <source>
        <dbReference type="ARBA" id="ARBA00001936"/>
    </source>
</evidence>
<dbReference type="InterPro" id="IPR019831">
    <property type="entry name" value="Mn/Fe_SOD_N"/>
</dbReference>
<evidence type="ECO:0000256" key="8">
    <source>
        <dbReference type="ARBA" id="ARBA00023002"/>
    </source>
</evidence>
<dbReference type="EC" id="1.15.1.1" evidence="13"/>
<dbReference type="PIRSF" id="PIRSF000349">
    <property type="entry name" value="SODismutase"/>
    <property type="match status" value="1"/>
</dbReference>
<feature type="domain" description="Manganese/iron superoxide dismutase N-terminal" evidence="14">
    <location>
        <begin position="4"/>
        <end position="75"/>
    </location>
</feature>
<evidence type="ECO:0000256" key="11">
    <source>
        <dbReference type="ARBA" id="ARBA00049204"/>
    </source>
</evidence>
<evidence type="ECO:0000256" key="3">
    <source>
        <dbReference type="ARBA" id="ARBA00004305"/>
    </source>
</evidence>
<dbReference type="InterPro" id="IPR050265">
    <property type="entry name" value="Fe/Mn_Superoxide_Dismutase"/>
</dbReference>
<dbReference type="Proteomes" id="UP001365542">
    <property type="component" value="Unassembled WGS sequence"/>
</dbReference>
<evidence type="ECO:0000256" key="12">
    <source>
        <dbReference type="PIRSR" id="PIRSR000349-1"/>
    </source>
</evidence>
<dbReference type="SUPFAM" id="SSF46609">
    <property type="entry name" value="Fe,Mn superoxide dismutase (SOD), N-terminal domain"/>
    <property type="match status" value="1"/>
</dbReference>
<evidence type="ECO:0000313" key="17">
    <source>
        <dbReference type="Proteomes" id="UP001365542"/>
    </source>
</evidence>
<comment type="similarity">
    <text evidence="4 13">Belongs to the iron/manganese superoxide dismutase family.</text>
</comment>
<dbReference type="GO" id="GO:0004784">
    <property type="term" value="F:superoxide dismutase activity"/>
    <property type="evidence" value="ECO:0007669"/>
    <property type="project" value="UniProtKB-EC"/>
</dbReference>
<dbReference type="Gene3D" id="3.55.40.20">
    <property type="entry name" value="Iron/manganese superoxide dismutase, C-terminal domain"/>
    <property type="match status" value="1"/>
</dbReference>
<comment type="function">
    <text evidence="13">Destroys radicals which are normally produced within the cells and which are toxic to biological systems.</text>
</comment>
<dbReference type="EMBL" id="JAVHJO010000012">
    <property type="protein sequence ID" value="KAK6532075.1"/>
    <property type="molecule type" value="Genomic_DNA"/>
</dbReference>
<dbReference type="InterPro" id="IPR036314">
    <property type="entry name" value="SOD_C_sf"/>
</dbReference>
<keyword evidence="7" id="KW-0809">Transit peptide</keyword>
<keyword evidence="9" id="KW-0496">Mitochondrion</keyword>
<feature type="binding site" evidence="12">
    <location>
        <position position="29"/>
    </location>
    <ligand>
        <name>Mn(2+)</name>
        <dbReference type="ChEBI" id="CHEBI:29035"/>
    </ligand>
</feature>
<dbReference type="Pfam" id="PF00081">
    <property type="entry name" value="Sod_Fe_N"/>
    <property type="match status" value="1"/>
</dbReference>
<protein>
    <recommendedName>
        <fullName evidence="13">Superoxide dismutase</fullName>
        <ecNumber evidence="13">1.15.1.1</ecNumber>
    </recommendedName>
</protein>
<comment type="subunit">
    <text evidence="5">Homotetramer.</text>
</comment>
<dbReference type="AlphaFoldDB" id="A0AAV9X0Z7"/>
<dbReference type="PANTHER" id="PTHR11404:SF29">
    <property type="entry name" value="SUPEROXIDE DISMUTASE"/>
    <property type="match status" value="1"/>
</dbReference>
<evidence type="ECO:0000259" key="15">
    <source>
        <dbReference type="Pfam" id="PF02777"/>
    </source>
</evidence>
<keyword evidence="10" id="KW-0464">Manganese</keyword>
<dbReference type="InterPro" id="IPR036324">
    <property type="entry name" value="Mn/Fe_SOD_N_sf"/>
</dbReference>
<gene>
    <name evidence="16" type="primary">SOD2_1</name>
    <name evidence="16" type="ORF">TWF694_003237</name>
</gene>
<comment type="function">
    <text evidence="2">Destroys superoxide anion radicals which are normally produced within the cells and which are toxic to biological systems.</text>
</comment>
<comment type="caution">
    <text evidence="16">The sequence shown here is derived from an EMBL/GenBank/DDBJ whole genome shotgun (WGS) entry which is preliminary data.</text>
</comment>
<dbReference type="PRINTS" id="PR01703">
    <property type="entry name" value="MNSODISMTASE"/>
</dbReference>
<reference evidence="16 17" key="1">
    <citation type="submission" date="2019-10" db="EMBL/GenBank/DDBJ databases">
        <authorList>
            <person name="Palmer J.M."/>
        </authorList>
    </citation>
    <scope>NUCLEOTIDE SEQUENCE [LARGE SCALE GENOMIC DNA]</scope>
    <source>
        <strain evidence="16 17">TWF694</strain>
    </source>
</reference>
<evidence type="ECO:0000259" key="14">
    <source>
        <dbReference type="Pfam" id="PF00081"/>
    </source>
</evidence>
<name>A0AAV9X0Z7_9PEZI</name>
<evidence type="ECO:0000313" key="16">
    <source>
        <dbReference type="EMBL" id="KAK6532075.1"/>
    </source>
</evidence>
<accession>A0AAV9X0Z7</accession>
<comment type="cofactor">
    <cofactor evidence="1">
        <name>Mn(2+)</name>
        <dbReference type="ChEBI" id="CHEBI:29035"/>
    </cofactor>
</comment>
<dbReference type="GO" id="GO:0030145">
    <property type="term" value="F:manganese ion binding"/>
    <property type="evidence" value="ECO:0007669"/>
    <property type="project" value="TreeGrafter"/>
</dbReference>
<dbReference type="GO" id="GO:0005759">
    <property type="term" value="C:mitochondrial matrix"/>
    <property type="evidence" value="ECO:0007669"/>
    <property type="project" value="UniProtKB-SubCell"/>
</dbReference>